<keyword evidence="2" id="KW-1185">Reference proteome</keyword>
<reference evidence="1" key="2">
    <citation type="submission" date="2020-11" db="EMBL/GenBank/DDBJ databases">
        <authorList>
            <person name="McCartney M.A."/>
            <person name="Auch B."/>
            <person name="Kono T."/>
            <person name="Mallez S."/>
            <person name="Becker A."/>
            <person name="Gohl D.M."/>
            <person name="Silverstein K.A.T."/>
            <person name="Koren S."/>
            <person name="Bechman K.B."/>
            <person name="Herman A."/>
            <person name="Abrahante J.E."/>
            <person name="Garbe J."/>
        </authorList>
    </citation>
    <scope>NUCLEOTIDE SEQUENCE</scope>
    <source>
        <strain evidence="1">Duluth1</strain>
        <tissue evidence="1">Whole animal</tissue>
    </source>
</reference>
<evidence type="ECO:0000313" key="1">
    <source>
        <dbReference type="EMBL" id="KAH3891296.1"/>
    </source>
</evidence>
<dbReference type="EMBL" id="JAIWYP010000001">
    <property type="protein sequence ID" value="KAH3891296.1"/>
    <property type="molecule type" value="Genomic_DNA"/>
</dbReference>
<proteinExistence type="predicted"/>
<dbReference type="AlphaFoldDB" id="A0A9D4NBG9"/>
<evidence type="ECO:0000313" key="2">
    <source>
        <dbReference type="Proteomes" id="UP000828390"/>
    </source>
</evidence>
<dbReference type="Proteomes" id="UP000828390">
    <property type="component" value="Unassembled WGS sequence"/>
</dbReference>
<gene>
    <name evidence="1" type="ORF">DPMN_015389</name>
</gene>
<reference evidence="1" key="1">
    <citation type="journal article" date="2019" name="bioRxiv">
        <title>The Genome of the Zebra Mussel, Dreissena polymorpha: A Resource for Invasive Species Research.</title>
        <authorList>
            <person name="McCartney M.A."/>
            <person name="Auch B."/>
            <person name="Kono T."/>
            <person name="Mallez S."/>
            <person name="Zhang Y."/>
            <person name="Obille A."/>
            <person name="Becker A."/>
            <person name="Abrahante J.E."/>
            <person name="Garbe J."/>
            <person name="Badalamenti J.P."/>
            <person name="Herman A."/>
            <person name="Mangelson H."/>
            <person name="Liachko I."/>
            <person name="Sullivan S."/>
            <person name="Sone E.D."/>
            <person name="Koren S."/>
            <person name="Silverstein K.A.T."/>
            <person name="Beckman K.B."/>
            <person name="Gohl D.M."/>
        </authorList>
    </citation>
    <scope>NUCLEOTIDE SEQUENCE</scope>
    <source>
        <strain evidence="1">Duluth1</strain>
        <tissue evidence="1">Whole animal</tissue>
    </source>
</reference>
<name>A0A9D4NBG9_DREPO</name>
<protein>
    <submittedName>
        <fullName evidence="1">Uncharacterized protein</fullName>
    </submittedName>
</protein>
<comment type="caution">
    <text evidence="1">The sequence shown here is derived from an EMBL/GenBank/DDBJ whole genome shotgun (WGS) entry which is preliminary data.</text>
</comment>
<sequence>MEEKERKIYNYELTPLTINSGEGEQYVEVKNYSVNENVNMKKKLRSTEKEPLEIIQTNGGTKLVLKTGTYELLKFASKKYFFIISLKYKYLCKPAKDKKSNKVELSHKVADEKNHLYTFNMYHTTSSCLINGRNVAHFFDTDLPKILQIMKTDIQSNNKSIGELNEYMKQQILSYLERRNPERPTPKMSVTYGVDESDTLLNSIC</sequence>
<accession>A0A9D4NBG9</accession>
<organism evidence="1 2">
    <name type="scientific">Dreissena polymorpha</name>
    <name type="common">Zebra mussel</name>
    <name type="synonym">Mytilus polymorpha</name>
    <dbReference type="NCBI Taxonomy" id="45954"/>
    <lineage>
        <taxon>Eukaryota</taxon>
        <taxon>Metazoa</taxon>
        <taxon>Spiralia</taxon>
        <taxon>Lophotrochozoa</taxon>
        <taxon>Mollusca</taxon>
        <taxon>Bivalvia</taxon>
        <taxon>Autobranchia</taxon>
        <taxon>Heteroconchia</taxon>
        <taxon>Euheterodonta</taxon>
        <taxon>Imparidentia</taxon>
        <taxon>Neoheterodontei</taxon>
        <taxon>Myida</taxon>
        <taxon>Dreissenoidea</taxon>
        <taxon>Dreissenidae</taxon>
        <taxon>Dreissena</taxon>
    </lineage>
</organism>